<dbReference type="OrthoDB" id="4698148at2"/>
<name>A0A5N0EBR6_9NOCA</name>
<feature type="transmembrane region" description="Helical" evidence="1">
    <location>
        <begin position="176"/>
        <end position="194"/>
    </location>
</feature>
<proteinExistence type="predicted"/>
<gene>
    <name evidence="2" type="ORF">F3087_28705</name>
</gene>
<feature type="transmembrane region" description="Helical" evidence="1">
    <location>
        <begin position="39"/>
        <end position="62"/>
    </location>
</feature>
<organism evidence="2 3">
    <name type="scientific">Nocardia colli</name>
    <dbReference type="NCBI Taxonomy" id="2545717"/>
    <lineage>
        <taxon>Bacteria</taxon>
        <taxon>Bacillati</taxon>
        <taxon>Actinomycetota</taxon>
        <taxon>Actinomycetes</taxon>
        <taxon>Mycobacteriales</taxon>
        <taxon>Nocardiaceae</taxon>
        <taxon>Nocardia</taxon>
    </lineage>
</organism>
<feature type="transmembrane region" description="Helical" evidence="1">
    <location>
        <begin position="214"/>
        <end position="235"/>
    </location>
</feature>
<keyword evidence="3" id="KW-1185">Reference proteome</keyword>
<dbReference type="Proteomes" id="UP000323876">
    <property type="component" value="Unassembled WGS sequence"/>
</dbReference>
<dbReference type="Pfam" id="PF10067">
    <property type="entry name" value="DUF2306"/>
    <property type="match status" value="1"/>
</dbReference>
<dbReference type="AlphaFoldDB" id="A0A5N0EBR6"/>
<keyword evidence="1" id="KW-0812">Transmembrane</keyword>
<keyword evidence="1" id="KW-1133">Transmembrane helix</keyword>
<dbReference type="InterPro" id="IPR018750">
    <property type="entry name" value="DUF2306_membrane"/>
</dbReference>
<feature type="transmembrane region" description="Helical" evidence="1">
    <location>
        <begin position="74"/>
        <end position="96"/>
    </location>
</feature>
<protein>
    <submittedName>
        <fullName evidence="2">DUF2306 domain-containing protein</fullName>
    </submittedName>
</protein>
<comment type="caution">
    <text evidence="2">The sequence shown here is derived from an EMBL/GenBank/DDBJ whole genome shotgun (WGS) entry which is preliminary data.</text>
</comment>
<evidence type="ECO:0000313" key="3">
    <source>
        <dbReference type="Proteomes" id="UP000323876"/>
    </source>
</evidence>
<evidence type="ECO:0000256" key="1">
    <source>
        <dbReference type="SAM" id="Phobius"/>
    </source>
</evidence>
<feature type="transmembrane region" description="Helical" evidence="1">
    <location>
        <begin position="139"/>
        <end position="156"/>
    </location>
</feature>
<sequence>MGIGFRSGTRQLTSAIPAKYRSPLMSVAMSSTVRRRWWWFLWGLLVVFAIGIAAFFVTPYLMGSSTVPIDRSIVGYYLSLVVHAVPAGLALIIGPWQFVPQLRARFPKWHRMAGRVYLISVVAAAAAASYAAAVTPSGFALQVAFYMLVVAWLYTATQGYRTIRRGQVQLHRIWMIRNYALTFAAVTLRLYLLAGTQLAKVIPSLEYRDIYTASAWASLLGNVLVAEYFIIHATLDPLVRRKRASTAVAGAPQSLSRAR</sequence>
<evidence type="ECO:0000313" key="2">
    <source>
        <dbReference type="EMBL" id="KAA8885614.1"/>
    </source>
</evidence>
<reference evidence="2 3" key="1">
    <citation type="submission" date="2019-09" db="EMBL/GenBank/DDBJ databases">
        <authorList>
            <person name="Wang X."/>
        </authorList>
    </citation>
    <scope>NUCLEOTIDE SEQUENCE [LARGE SCALE GENOMIC DNA]</scope>
    <source>
        <strain evidence="2 3">CICC 11023</strain>
    </source>
</reference>
<feature type="transmembrane region" description="Helical" evidence="1">
    <location>
        <begin position="116"/>
        <end position="133"/>
    </location>
</feature>
<accession>A0A5N0EBR6</accession>
<keyword evidence="1" id="KW-0472">Membrane</keyword>
<dbReference type="EMBL" id="VXLC01000015">
    <property type="protein sequence ID" value="KAA8885614.1"/>
    <property type="molecule type" value="Genomic_DNA"/>
</dbReference>